<reference evidence="1" key="1">
    <citation type="submission" date="2022-03" db="EMBL/GenBank/DDBJ databases">
        <authorList>
            <person name="Alioto T."/>
            <person name="Alioto T."/>
            <person name="Gomez Garrido J."/>
        </authorList>
    </citation>
    <scope>NUCLEOTIDE SEQUENCE</scope>
</reference>
<dbReference type="AlphaFoldDB" id="A0AAD1SZ38"/>
<organism evidence="1 2">
    <name type="scientific">Pelobates cultripes</name>
    <name type="common">Western spadefoot toad</name>
    <dbReference type="NCBI Taxonomy" id="61616"/>
    <lineage>
        <taxon>Eukaryota</taxon>
        <taxon>Metazoa</taxon>
        <taxon>Chordata</taxon>
        <taxon>Craniata</taxon>
        <taxon>Vertebrata</taxon>
        <taxon>Euteleostomi</taxon>
        <taxon>Amphibia</taxon>
        <taxon>Batrachia</taxon>
        <taxon>Anura</taxon>
        <taxon>Pelobatoidea</taxon>
        <taxon>Pelobatidae</taxon>
        <taxon>Pelobates</taxon>
    </lineage>
</organism>
<sequence length="114" mass="12342">MLGMKCSAGVAVDGMLAEDSVMECLLVSDAYDWLLAEGANDRILAEDAVDGIFAVDAIDKMLAISVVQSLSFMGGHCTYIYLSALRYKKATVTRLCDYTGRGCQRPKFPTAFSL</sequence>
<evidence type="ECO:0000313" key="2">
    <source>
        <dbReference type="Proteomes" id="UP001295444"/>
    </source>
</evidence>
<protein>
    <submittedName>
        <fullName evidence="1">Uncharacterized protein</fullName>
    </submittedName>
</protein>
<dbReference type="Proteomes" id="UP001295444">
    <property type="component" value="Chromosome 09"/>
</dbReference>
<gene>
    <name evidence="1" type="ORF">PECUL_23A010436</name>
</gene>
<dbReference type="EMBL" id="OW240920">
    <property type="protein sequence ID" value="CAH2314753.1"/>
    <property type="molecule type" value="Genomic_DNA"/>
</dbReference>
<proteinExistence type="predicted"/>
<evidence type="ECO:0000313" key="1">
    <source>
        <dbReference type="EMBL" id="CAH2314753.1"/>
    </source>
</evidence>
<keyword evidence="2" id="KW-1185">Reference proteome</keyword>
<accession>A0AAD1SZ38</accession>
<name>A0AAD1SZ38_PELCU</name>